<dbReference type="InterPro" id="IPR050194">
    <property type="entry name" value="Glycosyltransferase_grp1"/>
</dbReference>
<evidence type="ECO:0000259" key="2">
    <source>
        <dbReference type="Pfam" id="PF13439"/>
    </source>
</evidence>
<evidence type="ECO:0000259" key="1">
    <source>
        <dbReference type="Pfam" id="PF00534"/>
    </source>
</evidence>
<dbReference type="Gene3D" id="3.40.50.2000">
    <property type="entry name" value="Glycogen Phosphorylase B"/>
    <property type="match status" value="2"/>
</dbReference>
<feature type="domain" description="Glycosyl transferase family 1" evidence="1">
    <location>
        <begin position="199"/>
        <end position="375"/>
    </location>
</feature>
<gene>
    <name evidence="3" type="ORF">FC093_04195</name>
</gene>
<dbReference type="EMBL" id="SZQL01000002">
    <property type="protein sequence ID" value="TKK70902.1"/>
    <property type="molecule type" value="Genomic_DNA"/>
</dbReference>
<sequence length="405" mass="46006">MTIRNIPKKKLFLIINRLALAGGSMDALSMAFYLKDKYDITVVYGEKERDEKEAPLLLNSENIQFIKIKTLHRAILPFKDIQSYKQIRTLIRKHQPDIVHTHGFKSGLLGRIAAYNTKVPVIIHTYHGHLFHSYYNKAISRFIAFIERKLAAISTRIIAISPHQAYELATVYRIAPLLKICTIFIGIDEERYSLQSADSNTFRQRYNIPEHTIIIAIIGRLVSIKNLSLFIPIIQQIQQQHEDVCFFIIGDGNCKTTMQQEMQQKGINWYEGSAAPATPANVIFTSWITNISEALQSIDIVVLTSYNEGTPVSLIEAQLFQKPVVATNVGGVRDTIIDGETGFLVANFSIEDFVKKLQLLIHDKTLRMRMGSKGKAFVLNRFSKEKETDAMDKLYIQCLQAEGIV</sequence>
<keyword evidence="3" id="KW-0808">Transferase</keyword>
<dbReference type="RefSeq" id="WP_137260501.1">
    <property type="nucleotide sequence ID" value="NZ_SZQL01000002.1"/>
</dbReference>
<organism evidence="3 4">
    <name type="scientific">Ilyomonas limi</name>
    <dbReference type="NCBI Taxonomy" id="2575867"/>
    <lineage>
        <taxon>Bacteria</taxon>
        <taxon>Pseudomonadati</taxon>
        <taxon>Bacteroidota</taxon>
        <taxon>Chitinophagia</taxon>
        <taxon>Chitinophagales</taxon>
        <taxon>Chitinophagaceae</taxon>
        <taxon>Ilyomonas</taxon>
    </lineage>
</organism>
<dbReference type="InterPro" id="IPR028098">
    <property type="entry name" value="Glyco_trans_4-like_N"/>
</dbReference>
<evidence type="ECO:0000313" key="4">
    <source>
        <dbReference type="Proteomes" id="UP000305848"/>
    </source>
</evidence>
<dbReference type="Proteomes" id="UP000305848">
    <property type="component" value="Unassembled WGS sequence"/>
</dbReference>
<dbReference type="OrthoDB" id="9792322at2"/>
<dbReference type="AlphaFoldDB" id="A0A4U3L798"/>
<protein>
    <submittedName>
        <fullName evidence="3">Glycosyltransferase family 4 protein</fullName>
    </submittedName>
</protein>
<proteinExistence type="predicted"/>
<feature type="domain" description="Glycosyltransferase subfamily 4-like N-terminal" evidence="2">
    <location>
        <begin position="29"/>
        <end position="191"/>
    </location>
</feature>
<comment type="caution">
    <text evidence="3">The sequence shown here is derived from an EMBL/GenBank/DDBJ whole genome shotgun (WGS) entry which is preliminary data.</text>
</comment>
<keyword evidence="4" id="KW-1185">Reference proteome</keyword>
<dbReference type="GO" id="GO:0016757">
    <property type="term" value="F:glycosyltransferase activity"/>
    <property type="evidence" value="ECO:0007669"/>
    <property type="project" value="InterPro"/>
</dbReference>
<dbReference type="PANTHER" id="PTHR45947:SF3">
    <property type="entry name" value="SULFOQUINOVOSYL TRANSFERASE SQD2"/>
    <property type="match status" value="1"/>
</dbReference>
<accession>A0A4U3L798</accession>
<name>A0A4U3L798_9BACT</name>
<dbReference type="Pfam" id="PF13439">
    <property type="entry name" value="Glyco_transf_4"/>
    <property type="match status" value="1"/>
</dbReference>
<evidence type="ECO:0000313" key="3">
    <source>
        <dbReference type="EMBL" id="TKK70902.1"/>
    </source>
</evidence>
<dbReference type="InterPro" id="IPR001296">
    <property type="entry name" value="Glyco_trans_1"/>
</dbReference>
<dbReference type="PANTHER" id="PTHR45947">
    <property type="entry name" value="SULFOQUINOVOSYL TRANSFERASE SQD2"/>
    <property type="match status" value="1"/>
</dbReference>
<reference evidence="3 4" key="1">
    <citation type="submission" date="2019-05" db="EMBL/GenBank/DDBJ databases">
        <title>Panacibacter sp. strain 17mud1-8 Genome sequencing and assembly.</title>
        <authorList>
            <person name="Chhetri G."/>
        </authorList>
    </citation>
    <scope>NUCLEOTIDE SEQUENCE [LARGE SCALE GENOMIC DNA]</scope>
    <source>
        <strain evidence="3 4">17mud1-8</strain>
    </source>
</reference>
<dbReference type="Pfam" id="PF00534">
    <property type="entry name" value="Glycos_transf_1"/>
    <property type="match status" value="1"/>
</dbReference>
<dbReference type="SUPFAM" id="SSF53756">
    <property type="entry name" value="UDP-Glycosyltransferase/glycogen phosphorylase"/>
    <property type="match status" value="1"/>
</dbReference>